<protein>
    <submittedName>
        <fullName evidence="1">Uncharacterized protein</fullName>
    </submittedName>
</protein>
<name>A0A929B859_9PSEU</name>
<dbReference type="EMBL" id="JADEYC010000001">
    <property type="protein sequence ID" value="MBE9372852.1"/>
    <property type="molecule type" value="Genomic_DNA"/>
</dbReference>
<proteinExistence type="predicted"/>
<gene>
    <name evidence="1" type="ORF">IQ251_00155</name>
</gene>
<accession>A0A929B859</accession>
<keyword evidence="2" id="KW-1185">Reference proteome</keyword>
<organism evidence="1 2">
    <name type="scientific">Saccharopolyspora montiporae</name>
    <dbReference type="NCBI Taxonomy" id="2781240"/>
    <lineage>
        <taxon>Bacteria</taxon>
        <taxon>Bacillati</taxon>
        <taxon>Actinomycetota</taxon>
        <taxon>Actinomycetes</taxon>
        <taxon>Pseudonocardiales</taxon>
        <taxon>Pseudonocardiaceae</taxon>
        <taxon>Saccharopolyspora</taxon>
    </lineage>
</organism>
<dbReference type="Proteomes" id="UP000598360">
    <property type="component" value="Unassembled WGS sequence"/>
</dbReference>
<comment type="caution">
    <text evidence="1">The sequence shown here is derived from an EMBL/GenBank/DDBJ whole genome shotgun (WGS) entry which is preliminary data.</text>
</comment>
<reference evidence="1" key="1">
    <citation type="submission" date="2020-10" db="EMBL/GenBank/DDBJ databases">
        <title>Diversity and distribution of actinomycetes associated with coral in the coast of Hainan.</title>
        <authorList>
            <person name="Li F."/>
        </authorList>
    </citation>
    <scope>NUCLEOTIDE SEQUENCE</scope>
    <source>
        <strain evidence="1">HNM0983</strain>
    </source>
</reference>
<evidence type="ECO:0000313" key="1">
    <source>
        <dbReference type="EMBL" id="MBE9372852.1"/>
    </source>
</evidence>
<dbReference type="AlphaFoldDB" id="A0A929B859"/>
<evidence type="ECO:0000313" key="2">
    <source>
        <dbReference type="Proteomes" id="UP000598360"/>
    </source>
</evidence>
<sequence>MQRGPHRGFALHDHAQPVSYGGIVGGFGRFGLTEPIPATVEFRVSRAAFQVAVESSVSFLDVCQPLIERAQRAVQFLDAAGEFVETPLPSSFPGCRGSIQAVSATVRASPRTVNGPRTDAATVVAIVSRPPY</sequence>
<dbReference type="RefSeq" id="WP_193926311.1">
    <property type="nucleotide sequence ID" value="NZ_JADEYC010000001.1"/>
</dbReference>